<dbReference type="AlphaFoldDB" id="A0A0E9R6U5"/>
<evidence type="ECO:0000313" key="1">
    <source>
        <dbReference type="EMBL" id="JAH24492.1"/>
    </source>
</evidence>
<reference evidence="1" key="1">
    <citation type="submission" date="2014-11" db="EMBL/GenBank/DDBJ databases">
        <authorList>
            <person name="Amaro Gonzalez C."/>
        </authorList>
    </citation>
    <scope>NUCLEOTIDE SEQUENCE</scope>
</reference>
<accession>A0A0E9R6U5</accession>
<proteinExistence type="predicted"/>
<name>A0A0E9R6U5_ANGAN</name>
<protein>
    <submittedName>
        <fullName evidence="1">Uncharacterized protein</fullName>
    </submittedName>
</protein>
<reference evidence="1" key="2">
    <citation type="journal article" date="2015" name="Fish Shellfish Immunol.">
        <title>Early steps in the European eel (Anguilla anguilla)-Vibrio vulnificus interaction in the gills: Role of the RtxA13 toxin.</title>
        <authorList>
            <person name="Callol A."/>
            <person name="Pajuelo D."/>
            <person name="Ebbesson L."/>
            <person name="Teles M."/>
            <person name="MacKenzie S."/>
            <person name="Amaro C."/>
        </authorList>
    </citation>
    <scope>NUCLEOTIDE SEQUENCE</scope>
</reference>
<sequence length="39" mass="4272">MLRICTPSIQLLCHTTATNGSIKNASQLMLIPKAEMTQI</sequence>
<organism evidence="1">
    <name type="scientific">Anguilla anguilla</name>
    <name type="common">European freshwater eel</name>
    <name type="synonym">Muraena anguilla</name>
    <dbReference type="NCBI Taxonomy" id="7936"/>
    <lineage>
        <taxon>Eukaryota</taxon>
        <taxon>Metazoa</taxon>
        <taxon>Chordata</taxon>
        <taxon>Craniata</taxon>
        <taxon>Vertebrata</taxon>
        <taxon>Euteleostomi</taxon>
        <taxon>Actinopterygii</taxon>
        <taxon>Neopterygii</taxon>
        <taxon>Teleostei</taxon>
        <taxon>Anguilliformes</taxon>
        <taxon>Anguillidae</taxon>
        <taxon>Anguilla</taxon>
    </lineage>
</organism>
<dbReference type="EMBL" id="GBXM01084085">
    <property type="protein sequence ID" value="JAH24492.1"/>
    <property type="molecule type" value="Transcribed_RNA"/>
</dbReference>